<name>A0A834M223_RHYFE</name>
<dbReference type="EMBL" id="JAACXV010016245">
    <property type="protein sequence ID" value="KAF7264706.1"/>
    <property type="molecule type" value="Genomic_DNA"/>
</dbReference>
<gene>
    <name evidence="1" type="ORF">GWI33_022590</name>
</gene>
<comment type="caution">
    <text evidence="1">The sequence shown here is derived from an EMBL/GenBank/DDBJ whole genome shotgun (WGS) entry which is preliminary data.</text>
</comment>
<dbReference type="AlphaFoldDB" id="A0A834M223"/>
<evidence type="ECO:0000313" key="1">
    <source>
        <dbReference type="EMBL" id="KAF7264706.1"/>
    </source>
</evidence>
<keyword evidence="2" id="KW-1185">Reference proteome</keyword>
<dbReference type="Proteomes" id="UP000625711">
    <property type="component" value="Unassembled WGS sequence"/>
</dbReference>
<reference evidence="1" key="1">
    <citation type="submission" date="2020-08" db="EMBL/GenBank/DDBJ databases">
        <title>Genome sequencing and assembly of the red palm weevil Rhynchophorus ferrugineus.</title>
        <authorList>
            <person name="Dias G.B."/>
            <person name="Bergman C.M."/>
            <person name="Manee M."/>
        </authorList>
    </citation>
    <scope>NUCLEOTIDE SEQUENCE</scope>
    <source>
        <strain evidence="1">AA-2017</strain>
        <tissue evidence="1">Whole larva</tissue>
    </source>
</reference>
<evidence type="ECO:0008006" key="3">
    <source>
        <dbReference type="Google" id="ProtNLM"/>
    </source>
</evidence>
<organism evidence="1 2">
    <name type="scientific">Rhynchophorus ferrugineus</name>
    <name type="common">Red palm weevil</name>
    <name type="synonym">Curculio ferrugineus</name>
    <dbReference type="NCBI Taxonomy" id="354439"/>
    <lineage>
        <taxon>Eukaryota</taxon>
        <taxon>Metazoa</taxon>
        <taxon>Ecdysozoa</taxon>
        <taxon>Arthropoda</taxon>
        <taxon>Hexapoda</taxon>
        <taxon>Insecta</taxon>
        <taxon>Pterygota</taxon>
        <taxon>Neoptera</taxon>
        <taxon>Endopterygota</taxon>
        <taxon>Coleoptera</taxon>
        <taxon>Polyphaga</taxon>
        <taxon>Cucujiformia</taxon>
        <taxon>Curculionidae</taxon>
        <taxon>Dryophthorinae</taxon>
        <taxon>Rhynchophorus</taxon>
    </lineage>
</organism>
<accession>A0A834M223</accession>
<protein>
    <recommendedName>
        <fullName evidence="3">Gag-like protein</fullName>
    </recommendedName>
</protein>
<evidence type="ECO:0000313" key="2">
    <source>
        <dbReference type="Proteomes" id="UP000625711"/>
    </source>
</evidence>
<sequence length="250" mass="29110">MDSERYTGNKITGQRLLENMPQKSGGEIVRSLKRRLTCTELGSHGIKKIKVLKDNTVLPECRCEEQEINYNPKIVIKYVRKDMDEDELLDDLTSHNEFIKAALGDKNVNYAIKIIKKIDYIYPIRRLDKEIWVIQVIPEIFKAVMKAGQVVVDFMTAKVEEYNEFIQCRKCCKFGHTQSRCHGQLRCFKCGGCHKGYRCYSYSARCINCLNDNKVNRNEIGHHATSTKCPIYLRKLANFRKTLQEKLIYV</sequence>
<dbReference type="OrthoDB" id="10042604at2759"/>
<proteinExistence type="predicted"/>